<name>A0AAF0C6E2_9GAMM</name>
<dbReference type="Proteomes" id="UP000032568">
    <property type="component" value="Chromosome pTact"/>
</dbReference>
<gene>
    <name evidence="1" type="ORF">SG35_030870</name>
</gene>
<reference evidence="1 2" key="1">
    <citation type="journal article" date="2015" name="Genome Announc.">
        <title>Draft Genome Sequences of Marine Isolates of Thalassomonas viridans and Thalassomonas actiniarum.</title>
        <authorList>
            <person name="Olonade I."/>
            <person name="van Zyl L.J."/>
            <person name="Trindade M."/>
        </authorList>
    </citation>
    <scope>NUCLEOTIDE SEQUENCE [LARGE SCALE GENOMIC DNA]</scope>
    <source>
        <strain evidence="1 2">A5K-106</strain>
    </source>
</reference>
<accession>A0AAF0C6E2</accession>
<keyword evidence="2" id="KW-1185">Reference proteome</keyword>
<reference evidence="1 2" key="2">
    <citation type="journal article" date="2022" name="Mar. Drugs">
        <title>Bioassay-Guided Fractionation Leads to the Detection of Cholic Acid Generated by the Rare Thalassomonas sp.</title>
        <authorList>
            <person name="Pheiffer F."/>
            <person name="Schneider Y.K."/>
            <person name="Hansen E.H."/>
            <person name="Andersen J.H."/>
            <person name="Isaksson J."/>
            <person name="Busche T."/>
            <person name="R C."/>
            <person name="Kalinowski J."/>
            <person name="Zyl L.V."/>
            <person name="Trindade M."/>
        </authorList>
    </citation>
    <scope>NUCLEOTIDE SEQUENCE [LARGE SCALE GENOMIC DNA]</scope>
    <source>
        <strain evidence="1 2">A5K-106</strain>
    </source>
</reference>
<dbReference type="RefSeq" id="WP_152646473.1">
    <property type="nucleotide sequence ID" value="NZ_CP059736.1"/>
</dbReference>
<protein>
    <submittedName>
        <fullName evidence="1">Uncharacterized protein</fullName>
    </submittedName>
</protein>
<dbReference type="AlphaFoldDB" id="A0AAF0C6E2"/>
<organism evidence="1 2">
    <name type="scientific">Thalassomonas actiniarum</name>
    <dbReference type="NCBI Taxonomy" id="485447"/>
    <lineage>
        <taxon>Bacteria</taxon>
        <taxon>Pseudomonadati</taxon>
        <taxon>Pseudomonadota</taxon>
        <taxon>Gammaproteobacteria</taxon>
        <taxon>Alteromonadales</taxon>
        <taxon>Colwelliaceae</taxon>
        <taxon>Thalassomonas</taxon>
    </lineage>
</organism>
<dbReference type="EMBL" id="CP059736">
    <property type="protein sequence ID" value="WDE02161.1"/>
    <property type="molecule type" value="Genomic_DNA"/>
</dbReference>
<evidence type="ECO:0000313" key="2">
    <source>
        <dbReference type="Proteomes" id="UP000032568"/>
    </source>
</evidence>
<sequence>MIKKILKAIGITFLVLLSLALVVGIWAGYKSAEYEDTAVPYMARAIPEISKWHPEIMKSYMAPETLAEVSDEDFLEMVNILAKMGALISTEEPVFQKVNTTSTMQTGSMTLVTYQVPAKYEHGDANLTVVLKEKGDSFEVFYFHVESMALFK</sequence>
<evidence type="ECO:0000313" key="1">
    <source>
        <dbReference type="EMBL" id="WDE02161.1"/>
    </source>
</evidence>
<proteinExistence type="predicted"/>
<dbReference type="KEGG" id="tact:SG35_030870"/>